<dbReference type="EMBL" id="CAXITT010000539">
    <property type="protein sequence ID" value="CAL1543299.1"/>
    <property type="molecule type" value="Genomic_DNA"/>
</dbReference>
<feature type="chain" id="PRO_5043550683" evidence="2">
    <location>
        <begin position="18"/>
        <end position="133"/>
    </location>
</feature>
<evidence type="ECO:0000313" key="4">
    <source>
        <dbReference type="Proteomes" id="UP001497497"/>
    </source>
</evidence>
<evidence type="ECO:0000313" key="3">
    <source>
        <dbReference type="EMBL" id="CAL1543299.1"/>
    </source>
</evidence>
<protein>
    <submittedName>
        <fullName evidence="3">Uncharacterized protein</fullName>
    </submittedName>
</protein>
<keyword evidence="2" id="KW-0732">Signal</keyword>
<feature type="signal peptide" evidence="2">
    <location>
        <begin position="1"/>
        <end position="17"/>
    </location>
</feature>
<feature type="region of interest" description="Disordered" evidence="1">
    <location>
        <begin position="25"/>
        <end position="44"/>
    </location>
</feature>
<proteinExistence type="predicted"/>
<accession>A0AAV2IB86</accession>
<reference evidence="3 4" key="1">
    <citation type="submission" date="2024-04" db="EMBL/GenBank/DDBJ databases">
        <authorList>
            <consortium name="Genoscope - CEA"/>
            <person name="William W."/>
        </authorList>
    </citation>
    <scope>NUCLEOTIDE SEQUENCE [LARGE SCALE GENOMIC DNA]</scope>
</reference>
<feature type="region of interest" description="Disordered" evidence="1">
    <location>
        <begin position="59"/>
        <end position="133"/>
    </location>
</feature>
<feature type="compositionally biased region" description="Basic residues" evidence="1">
    <location>
        <begin position="82"/>
        <end position="104"/>
    </location>
</feature>
<evidence type="ECO:0000256" key="1">
    <source>
        <dbReference type="SAM" id="MobiDB-lite"/>
    </source>
</evidence>
<gene>
    <name evidence="3" type="ORF">GSLYS_00016833001</name>
</gene>
<dbReference type="AlphaFoldDB" id="A0AAV2IB86"/>
<name>A0AAV2IB86_LYMST</name>
<evidence type="ECO:0000256" key="2">
    <source>
        <dbReference type="SAM" id="SignalP"/>
    </source>
</evidence>
<sequence>MRCVWILVLLAFVSTQARFTSQESSEEENVILSDSSLGSSESDDFRFKRDVNAMQGYMNDDAAVTVDENGNESDGDSTTRGPPRRRGGSRRHGHRGSGIRRPRCRPGDNSRRCSRTRRPSPPPTDAPIADTIV</sequence>
<organism evidence="3 4">
    <name type="scientific">Lymnaea stagnalis</name>
    <name type="common">Great pond snail</name>
    <name type="synonym">Helix stagnalis</name>
    <dbReference type="NCBI Taxonomy" id="6523"/>
    <lineage>
        <taxon>Eukaryota</taxon>
        <taxon>Metazoa</taxon>
        <taxon>Spiralia</taxon>
        <taxon>Lophotrochozoa</taxon>
        <taxon>Mollusca</taxon>
        <taxon>Gastropoda</taxon>
        <taxon>Heterobranchia</taxon>
        <taxon>Euthyneura</taxon>
        <taxon>Panpulmonata</taxon>
        <taxon>Hygrophila</taxon>
        <taxon>Lymnaeoidea</taxon>
        <taxon>Lymnaeidae</taxon>
        <taxon>Lymnaea</taxon>
    </lineage>
</organism>
<comment type="caution">
    <text evidence="3">The sequence shown here is derived from an EMBL/GenBank/DDBJ whole genome shotgun (WGS) entry which is preliminary data.</text>
</comment>
<keyword evidence="4" id="KW-1185">Reference proteome</keyword>
<dbReference type="Proteomes" id="UP001497497">
    <property type="component" value="Unassembled WGS sequence"/>
</dbReference>